<evidence type="ECO:0000259" key="7">
    <source>
        <dbReference type="Pfam" id="PF03807"/>
    </source>
</evidence>
<gene>
    <name evidence="9" type="ORF">BJ508DRAFT_233356</name>
</gene>
<dbReference type="Proteomes" id="UP000275078">
    <property type="component" value="Unassembled WGS sequence"/>
</dbReference>
<feature type="binding site" evidence="4">
    <location>
        <position position="88"/>
    </location>
    <ligand>
        <name>NADPH</name>
        <dbReference type="ChEBI" id="CHEBI:57783"/>
    </ligand>
</feature>
<dbReference type="PIRSF" id="PIRSF000193">
    <property type="entry name" value="Pyrrol-5-carb_rd"/>
    <property type="match status" value="1"/>
</dbReference>
<comment type="pathway">
    <text evidence="5">Amino-acid biosynthesis; L-proline biosynthesis; L-proline from L-glutamate 5-semialdehyde: step 1/1.</text>
</comment>
<keyword evidence="6" id="KW-0812">Transmembrane</keyword>
<evidence type="ECO:0000313" key="10">
    <source>
        <dbReference type="Proteomes" id="UP000275078"/>
    </source>
</evidence>
<dbReference type="SUPFAM" id="SSF48179">
    <property type="entry name" value="6-phosphogluconate dehydrogenase C-terminal domain-like"/>
    <property type="match status" value="1"/>
</dbReference>
<dbReference type="InterPro" id="IPR028939">
    <property type="entry name" value="P5C_Rdtase_cat_N"/>
</dbReference>
<evidence type="ECO:0000256" key="2">
    <source>
        <dbReference type="ARBA" id="ARBA00022857"/>
    </source>
</evidence>
<evidence type="ECO:0000256" key="5">
    <source>
        <dbReference type="RuleBase" id="RU003903"/>
    </source>
</evidence>
<reference evidence="9 10" key="1">
    <citation type="journal article" date="2018" name="Nat. Ecol. Evol.">
        <title>Pezizomycetes genomes reveal the molecular basis of ectomycorrhizal truffle lifestyle.</title>
        <authorList>
            <person name="Murat C."/>
            <person name="Payen T."/>
            <person name="Noel B."/>
            <person name="Kuo A."/>
            <person name="Morin E."/>
            <person name="Chen J."/>
            <person name="Kohler A."/>
            <person name="Krizsan K."/>
            <person name="Balestrini R."/>
            <person name="Da Silva C."/>
            <person name="Montanini B."/>
            <person name="Hainaut M."/>
            <person name="Levati E."/>
            <person name="Barry K.W."/>
            <person name="Belfiori B."/>
            <person name="Cichocki N."/>
            <person name="Clum A."/>
            <person name="Dockter R.B."/>
            <person name="Fauchery L."/>
            <person name="Guy J."/>
            <person name="Iotti M."/>
            <person name="Le Tacon F."/>
            <person name="Lindquist E.A."/>
            <person name="Lipzen A."/>
            <person name="Malagnac F."/>
            <person name="Mello A."/>
            <person name="Molinier V."/>
            <person name="Miyauchi S."/>
            <person name="Poulain J."/>
            <person name="Riccioni C."/>
            <person name="Rubini A."/>
            <person name="Sitrit Y."/>
            <person name="Splivallo R."/>
            <person name="Traeger S."/>
            <person name="Wang M."/>
            <person name="Zifcakova L."/>
            <person name="Wipf D."/>
            <person name="Zambonelli A."/>
            <person name="Paolocci F."/>
            <person name="Nowrousian M."/>
            <person name="Ottonello S."/>
            <person name="Baldrian P."/>
            <person name="Spatafora J.W."/>
            <person name="Henrissat B."/>
            <person name="Nagy L.G."/>
            <person name="Aury J.M."/>
            <person name="Wincker P."/>
            <person name="Grigoriev I.V."/>
            <person name="Bonfante P."/>
            <person name="Martin F.M."/>
        </authorList>
    </citation>
    <scope>NUCLEOTIDE SEQUENCE [LARGE SCALE GENOMIC DNA]</scope>
    <source>
        <strain evidence="9 10">RN42</strain>
    </source>
</reference>
<evidence type="ECO:0000256" key="4">
    <source>
        <dbReference type="PIRSR" id="PIRSR000193-1"/>
    </source>
</evidence>
<name>A0A3N4ISU1_ASCIM</name>
<feature type="domain" description="Pyrroline-5-carboxylate reductase dimerisation" evidence="8">
    <location>
        <begin position="194"/>
        <end position="295"/>
    </location>
</feature>
<evidence type="ECO:0000256" key="3">
    <source>
        <dbReference type="ARBA" id="ARBA00023002"/>
    </source>
</evidence>
<keyword evidence="3 5" id="KW-0560">Oxidoreductase</keyword>
<dbReference type="InterPro" id="IPR036291">
    <property type="entry name" value="NAD(P)-bd_dom_sf"/>
</dbReference>
<evidence type="ECO:0000256" key="1">
    <source>
        <dbReference type="ARBA" id="ARBA00005525"/>
    </source>
</evidence>
<accession>A0A3N4ISU1</accession>
<comment type="catalytic activity">
    <reaction evidence="5">
        <text>L-proline + NADP(+) = (S)-1-pyrroline-5-carboxylate + NADPH + 2 H(+)</text>
        <dbReference type="Rhea" id="RHEA:14109"/>
        <dbReference type="ChEBI" id="CHEBI:15378"/>
        <dbReference type="ChEBI" id="CHEBI:17388"/>
        <dbReference type="ChEBI" id="CHEBI:57783"/>
        <dbReference type="ChEBI" id="CHEBI:58349"/>
        <dbReference type="ChEBI" id="CHEBI:60039"/>
        <dbReference type="EC" id="1.5.1.2"/>
    </reaction>
</comment>
<dbReference type="Gene3D" id="3.40.50.720">
    <property type="entry name" value="NAD(P)-binding Rossmann-like Domain"/>
    <property type="match status" value="1"/>
</dbReference>
<feature type="binding site" evidence="4">
    <location>
        <begin position="12"/>
        <end position="17"/>
    </location>
    <ligand>
        <name>NADP(+)</name>
        <dbReference type="ChEBI" id="CHEBI:58349"/>
    </ligand>
</feature>
<dbReference type="NCBIfam" id="TIGR00112">
    <property type="entry name" value="proC"/>
    <property type="match status" value="1"/>
</dbReference>
<evidence type="ECO:0000259" key="8">
    <source>
        <dbReference type="Pfam" id="PF14748"/>
    </source>
</evidence>
<keyword evidence="5" id="KW-0641">Proline biosynthesis</keyword>
<dbReference type="Pfam" id="PF14748">
    <property type="entry name" value="P5CR_dimer"/>
    <property type="match status" value="1"/>
</dbReference>
<dbReference type="HAMAP" id="MF_01925">
    <property type="entry name" value="P5C_reductase"/>
    <property type="match status" value="1"/>
</dbReference>
<dbReference type="PANTHER" id="PTHR11645">
    <property type="entry name" value="PYRROLINE-5-CARBOXYLATE REDUCTASE"/>
    <property type="match status" value="1"/>
</dbReference>
<protein>
    <recommendedName>
        <fullName evidence="5">Pyrroline-5-carboxylate reductase</fullName>
        <ecNumber evidence="5">1.5.1.2</ecNumber>
    </recommendedName>
</protein>
<keyword evidence="6" id="KW-1133">Transmembrane helix</keyword>
<dbReference type="OrthoDB" id="10263291at2759"/>
<dbReference type="FunFam" id="1.10.3730.10:FF:000001">
    <property type="entry name" value="Pyrroline-5-carboxylate reductase"/>
    <property type="match status" value="1"/>
</dbReference>
<dbReference type="SUPFAM" id="SSF51735">
    <property type="entry name" value="NAD(P)-binding Rossmann-fold domains"/>
    <property type="match status" value="1"/>
</dbReference>
<keyword evidence="6" id="KW-0472">Membrane</keyword>
<dbReference type="Pfam" id="PF03807">
    <property type="entry name" value="F420_oxidored"/>
    <property type="match status" value="1"/>
</dbReference>
<keyword evidence="10" id="KW-1185">Reference proteome</keyword>
<sequence length="301" mass="31801">MPDQKPLTVAFIGCGTMGVAVLSGILSSLTTINNSQSSSTTSDDLPPQLPSSFIAAASRPVSEERLHKQLDELISSSKSTLKVICGDNVTAAKESDLVVLGCKPYMAEGILKQEGMNEALQGKTVVSMLAGMKISQLEELAGEGVRVVRAMPNTASKIRQGMTVISAPPTLPDSERKLIFWMFSQIGRCTILEEKHMDACTAMGGSGPAFMMMILEAISDGGVMMGLPRQEAITMAAQVMQGAARMVLETGEHPAVLREQVTTPGGCTIKGLMTLEEGNLRATVSKGIIDATNWAAGLGKK</sequence>
<proteinExistence type="inferred from homology"/>
<dbReference type="InterPro" id="IPR029036">
    <property type="entry name" value="P5CR_dimer"/>
</dbReference>
<dbReference type="Gene3D" id="1.10.3730.10">
    <property type="entry name" value="ProC C-terminal domain-like"/>
    <property type="match status" value="1"/>
</dbReference>
<dbReference type="GO" id="GO:0004735">
    <property type="term" value="F:pyrroline-5-carboxylate reductase activity"/>
    <property type="evidence" value="ECO:0007669"/>
    <property type="project" value="UniProtKB-EC"/>
</dbReference>
<feature type="transmembrane region" description="Helical" evidence="6">
    <location>
        <begin position="7"/>
        <end position="29"/>
    </location>
</feature>
<dbReference type="UniPathway" id="UPA00098">
    <property type="reaction ID" value="UER00361"/>
</dbReference>
<dbReference type="EC" id="1.5.1.2" evidence="5"/>
<organism evidence="9 10">
    <name type="scientific">Ascobolus immersus RN42</name>
    <dbReference type="NCBI Taxonomy" id="1160509"/>
    <lineage>
        <taxon>Eukaryota</taxon>
        <taxon>Fungi</taxon>
        <taxon>Dikarya</taxon>
        <taxon>Ascomycota</taxon>
        <taxon>Pezizomycotina</taxon>
        <taxon>Pezizomycetes</taxon>
        <taxon>Pezizales</taxon>
        <taxon>Ascobolaceae</taxon>
        <taxon>Ascobolus</taxon>
    </lineage>
</organism>
<dbReference type="EMBL" id="ML119646">
    <property type="protein sequence ID" value="RPA87798.1"/>
    <property type="molecule type" value="Genomic_DNA"/>
</dbReference>
<dbReference type="AlphaFoldDB" id="A0A3N4ISU1"/>
<evidence type="ECO:0000256" key="6">
    <source>
        <dbReference type="SAM" id="Phobius"/>
    </source>
</evidence>
<dbReference type="InterPro" id="IPR053790">
    <property type="entry name" value="P5CR-like_CS"/>
</dbReference>
<evidence type="ECO:0000313" key="9">
    <source>
        <dbReference type="EMBL" id="RPA87798.1"/>
    </source>
</evidence>
<dbReference type="InterPro" id="IPR000304">
    <property type="entry name" value="Pyrroline-COOH_reductase"/>
</dbReference>
<keyword evidence="2 4" id="KW-0521">NADP</keyword>
<dbReference type="PANTHER" id="PTHR11645:SF0">
    <property type="entry name" value="PYRROLINE-5-CARBOXYLATE REDUCTASE 3"/>
    <property type="match status" value="1"/>
</dbReference>
<dbReference type="InterPro" id="IPR008927">
    <property type="entry name" value="6-PGluconate_DH-like_C_sf"/>
</dbReference>
<dbReference type="GO" id="GO:0055129">
    <property type="term" value="P:L-proline biosynthetic process"/>
    <property type="evidence" value="ECO:0007669"/>
    <property type="project" value="UniProtKB-UniPathway"/>
</dbReference>
<dbReference type="PROSITE" id="PS00521">
    <property type="entry name" value="P5CR"/>
    <property type="match status" value="1"/>
</dbReference>
<comment type="similarity">
    <text evidence="1 5">Belongs to the pyrroline-5-carboxylate reductase family.</text>
</comment>
<dbReference type="STRING" id="1160509.A0A3N4ISU1"/>
<keyword evidence="5" id="KW-0028">Amino-acid biosynthesis</keyword>
<feature type="domain" description="Pyrroline-5-carboxylate reductase catalytic N-terminal" evidence="7">
    <location>
        <begin position="8"/>
        <end position="131"/>
    </location>
</feature>